<proteinExistence type="inferred from homology"/>
<accession>A0ABW9XFH6</accession>
<reference evidence="6" key="1">
    <citation type="submission" date="2020-01" db="EMBL/GenBank/DDBJ databases">
        <title>Sphingomonas sp. strain CSW-10.</title>
        <authorList>
            <person name="Chen W.-M."/>
        </authorList>
    </citation>
    <scope>NUCLEOTIDE SEQUENCE [LARGE SCALE GENOMIC DNA]</scope>
    <source>
        <strain evidence="6">FSY-8</strain>
    </source>
</reference>
<dbReference type="InterPro" id="IPR003782">
    <property type="entry name" value="SCO1/SenC"/>
</dbReference>
<dbReference type="PROSITE" id="PS51352">
    <property type="entry name" value="THIOREDOXIN_2"/>
    <property type="match status" value="1"/>
</dbReference>
<organism evidence="5 6">
    <name type="scientific">Novosphingobium ovatum</name>
    <dbReference type="NCBI Taxonomy" id="1908523"/>
    <lineage>
        <taxon>Bacteria</taxon>
        <taxon>Pseudomonadati</taxon>
        <taxon>Pseudomonadota</taxon>
        <taxon>Alphaproteobacteria</taxon>
        <taxon>Sphingomonadales</taxon>
        <taxon>Sphingomonadaceae</taxon>
        <taxon>Novosphingobium</taxon>
    </lineage>
</organism>
<comment type="caution">
    <text evidence="5">The sequence shown here is derived from an EMBL/GenBank/DDBJ whole genome shotgun (WGS) entry which is preliminary data.</text>
</comment>
<keyword evidence="6" id="KW-1185">Reference proteome</keyword>
<dbReference type="Gene3D" id="3.40.30.10">
    <property type="entry name" value="Glutaredoxin"/>
    <property type="match status" value="1"/>
</dbReference>
<gene>
    <name evidence="5" type="ORF">GTZ99_12130</name>
</gene>
<evidence type="ECO:0000256" key="2">
    <source>
        <dbReference type="ARBA" id="ARBA00023008"/>
    </source>
</evidence>
<evidence type="ECO:0000256" key="3">
    <source>
        <dbReference type="SAM" id="SignalP"/>
    </source>
</evidence>
<keyword evidence="2" id="KW-0186">Copper</keyword>
<dbReference type="InterPro" id="IPR013766">
    <property type="entry name" value="Thioredoxin_domain"/>
</dbReference>
<evidence type="ECO:0000313" key="6">
    <source>
        <dbReference type="Proteomes" id="UP000753724"/>
    </source>
</evidence>
<feature type="domain" description="Thioredoxin" evidence="4">
    <location>
        <begin position="47"/>
        <end position="213"/>
    </location>
</feature>
<dbReference type="InterPro" id="IPR036249">
    <property type="entry name" value="Thioredoxin-like_sf"/>
</dbReference>
<name>A0ABW9XFH6_9SPHN</name>
<feature type="signal peptide" evidence="3">
    <location>
        <begin position="1"/>
        <end position="40"/>
    </location>
</feature>
<evidence type="ECO:0000259" key="4">
    <source>
        <dbReference type="PROSITE" id="PS51352"/>
    </source>
</evidence>
<dbReference type="SUPFAM" id="SSF52833">
    <property type="entry name" value="Thioredoxin-like"/>
    <property type="match status" value="1"/>
</dbReference>
<dbReference type="EMBL" id="JAAAPO010000004">
    <property type="protein sequence ID" value="NBC37303.1"/>
    <property type="molecule type" value="Genomic_DNA"/>
</dbReference>
<keyword evidence="3" id="KW-0732">Signal</keyword>
<dbReference type="CDD" id="cd02968">
    <property type="entry name" value="SCO"/>
    <property type="match status" value="1"/>
</dbReference>
<dbReference type="PANTHER" id="PTHR12151">
    <property type="entry name" value="ELECTRON TRANSPORT PROTIN SCO1/SENC FAMILY MEMBER"/>
    <property type="match status" value="1"/>
</dbReference>
<evidence type="ECO:0000313" key="5">
    <source>
        <dbReference type="EMBL" id="NBC37303.1"/>
    </source>
</evidence>
<sequence length="213" mass="22486">MNRCAMTLAFKNPAVSVLRALGVALLPACLLLTACGGPGAATVDYPLAGAKIGGPFTLIDKSGKTVRWSDFDGHYRIVYFGYTFCPDACPTDVAVAMRGLDIYAKTHGAQADALRPIFISIDPARDTPQVVGQFAAAFSPRLIGLTGTPQQVDAAAKAFAAYYARGKDSADGGYLMDHSRSAFLMAPNGDPITMLPVDRGPQAVADDLAKWIK</sequence>
<dbReference type="PANTHER" id="PTHR12151:SF25">
    <property type="entry name" value="LINALOOL DEHYDRATASE_ISOMERASE DOMAIN-CONTAINING PROTEIN"/>
    <property type="match status" value="1"/>
</dbReference>
<evidence type="ECO:0000256" key="1">
    <source>
        <dbReference type="ARBA" id="ARBA00010996"/>
    </source>
</evidence>
<dbReference type="PROSITE" id="PS51257">
    <property type="entry name" value="PROKAR_LIPOPROTEIN"/>
    <property type="match status" value="1"/>
</dbReference>
<dbReference type="Pfam" id="PF02630">
    <property type="entry name" value="SCO1-SenC"/>
    <property type="match status" value="1"/>
</dbReference>
<protein>
    <submittedName>
        <fullName evidence="5">SCO family protein</fullName>
    </submittedName>
</protein>
<dbReference type="Proteomes" id="UP000753724">
    <property type="component" value="Unassembled WGS sequence"/>
</dbReference>
<comment type="similarity">
    <text evidence="1">Belongs to the SCO1/2 family.</text>
</comment>
<feature type="chain" id="PRO_5046638899" evidence="3">
    <location>
        <begin position="41"/>
        <end position="213"/>
    </location>
</feature>